<name>A0A7G1NIV8_9ACTN</name>
<sequence>MSPSPSVTGMRTFASAGKSNTDGVAGELDAASELPPGVAPADAALVAGGFASPPPLPEHAAVNSKVSRAGAVAYRPMEGTPLGDARPGLSRGAQRNG</sequence>
<accession>A0A7G1NIV8</accession>
<organism evidence="2 3">
    <name type="scientific">Streptomyces tuirus</name>
    <dbReference type="NCBI Taxonomy" id="68278"/>
    <lineage>
        <taxon>Bacteria</taxon>
        <taxon>Bacillati</taxon>
        <taxon>Actinomycetota</taxon>
        <taxon>Actinomycetes</taxon>
        <taxon>Kitasatosporales</taxon>
        <taxon>Streptomycetaceae</taxon>
        <taxon>Streptomyces</taxon>
    </lineage>
</organism>
<gene>
    <name evidence="2" type="ORF">GCM10017668_34070</name>
</gene>
<feature type="region of interest" description="Disordered" evidence="1">
    <location>
        <begin position="75"/>
        <end position="97"/>
    </location>
</feature>
<protein>
    <submittedName>
        <fullName evidence="2">Uncharacterized protein</fullName>
    </submittedName>
</protein>
<proteinExistence type="predicted"/>
<dbReference type="KEGG" id="stui:GCM10017668_34070"/>
<dbReference type="Proteomes" id="UP000516373">
    <property type="component" value="Chromosome"/>
</dbReference>
<dbReference type="EMBL" id="AP023439">
    <property type="protein sequence ID" value="BCL21564.1"/>
    <property type="molecule type" value="Genomic_DNA"/>
</dbReference>
<feature type="region of interest" description="Disordered" evidence="1">
    <location>
        <begin position="1"/>
        <end position="36"/>
    </location>
</feature>
<dbReference type="AlphaFoldDB" id="A0A7G1NIV8"/>
<evidence type="ECO:0000313" key="2">
    <source>
        <dbReference type="EMBL" id="BCL21564.1"/>
    </source>
</evidence>
<reference evidence="2 3" key="1">
    <citation type="journal article" date="2014" name="Int. J. Syst. Evol. Microbiol.">
        <title>Complete genome sequence of Corynebacterium casei LMG S-19264T (=DSM 44701T), isolated from a smear-ripened cheese.</title>
        <authorList>
            <consortium name="US DOE Joint Genome Institute (JGI-PGF)"/>
            <person name="Walter F."/>
            <person name="Albersmeier A."/>
            <person name="Kalinowski J."/>
            <person name="Ruckert C."/>
        </authorList>
    </citation>
    <scope>NUCLEOTIDE SEQUENCE [LARGE SCALE GENOMIC DNA]</scope>
    <source>
        <strain evidence="2 3">JCM 4255</strain>
    </source>
</reference>
<evidence type="ECO:0000256" key="1">
    <source>
        <dbReference type="SAM" id="MobiDB-lite"/>
    </source>
</evidence>
<evidence type="ECO:0000313" key="3">
    <source>
        <dbReference type="Proteomes" id="UP000516373"/>
    </source>
</evidence>